<feature type="transmembrane region" description="Helical" evidence="1">
    <location>
        <begin position="40"/>
        <end position="61"/>
    </location>
</feature>
<keyword evidence="3" id="KW-1185">Reference proteome</keyword>
<accession>A0A1T4Y8U3</accession>
<evidence type="ECO:0000313" key="2">
    <source>
        <dbReference type="EMBL" id="SKA98232.1"/>
    </source>
</evidence>
<proteinExistence type="predicted"/>
<name>A0A1T4Y8U3_9BACL</name>
<organism evidence="2 3">
    <name type="scientific">Sporosarcina newyorkensis</name>
    <dbReference type="NCBI Taxonomy" id="759851"/>
    <lineage>
        <taxon>Bacteria</taxon>
        <taxon>Bacillati</taxon>
        <taxon>Bacillota</taxon>
        <taxon>Bacilli</taxon>
        <taxon>Bacillales</taxon>
        <taxon>Caryophanaceae</taxon>
        <taxon>Sporosarcina</taxon>
    </lineage>
</organism>
<feature type="transmembrane region" description="Helical" evidence="1">
    <location>
        <begin position="183"/>
        <end position="208"/>
    </location>
</feature>
<feature type="transmembrane region" description="Helical" evidence="1">
    <location>
        <begin position="67"/>
        <end position="90"/>
    </location>
</feature>
<keyword evidence="1" id="KW-0472">Membrane</keyword>
<dbReference type="RefSeq" id="WP_078817531.1">
    <property type="nucleotide sequence ID" value="NZ_FUYJ01000003.1"/>
</dbReference>
<evidence type="ECO:0000256" key="1">
    <source>
        <dbReference type="SAM" id="Phobius"/>
    </source>
</evidence>
<keyword evidence="1" id="KW-0812">Transmembrane</keyword>
<keyword evidence="1" id="KW-1133">Transmembrane helix</keyword>
<evidence type="ECO:0008006" key="4">
    <source>
        <dbReference type="Google" id="ProtNLM"/>
    </source>
</evidence>
<reference evidence="3" key="1">
    <citation type="submission" date="2017-02" db="EMBL/GenBank/DDBJ databases">
        <authorList>
            <person name="Varghese N."/>
            <person name="Submissions S."/>
        </authorList>
    </citation>
    <scope>NUCLEOTIDE SEQUENCE [LARGE SCALE GENOMIC DNA]</scope>
    <source>
        <strain evidence="3">DSM 23966</strain>
    </source>
</reference>
<gene>
    <name evidence="2" type="ORF">SAMN04244570_2027</name>
</gene>
<protein>
    <recommendedName>
        <fullName evidence="4">Integral membrane protein</fullName>
    </recommendedName>
</protein>
<sequence>MDFILTYHWQVFIAIEIVSVISLLLFGLFRYFFSKHKFSIIFIISFIALLLIEALLGLYVYFHTGEISTFLIVIMVFLAYAFTFGIADFIRLDRWMRKTVGKLRGVELLTEKDYRIMKRNKNPKYLAKKYRITSLIHLGIFIIGQSIFWSMGTNSFDEMKGYLMDLSWVEVGDAQHSPYPNDMLYGIGVIWGIAFIVDFIYSWSYTLFPKK</sequence>
<feature type="transmembrane region" description="Helical" evidence="1">
    <location>
        <begin position="12"/>
        <end position="33"/>
    </location>
</feature>
<feature type="transmembrane region" description="Helical" evidence="1">
    <location>
        <begin position="130"/>
        <end position="151"/>
    </location>
</feature>
<dbReference type="AlphaFoldDB" id="A0A1T4Y8U3"/>
<evidence type="ECO:0000313" key="3">
    <source>
        <dbReference type="Proteomes" id="UP000190042"/>
    </source>
</evidence>
<dbReference type="EMBL" id="FUYJ01000003">
    <property type="protein sequence ID" value="SKA98232.1"/>
    <property type="molecule type" value="Genomic_DNA"/>
</dbReference>
<dbReference type="Proteomes" id="UP000190042">
    <property type="component" value="Unassembled WGS sequence"/>
</dbReference>